<organism evidence="2 3">
    <name type="scientific">Trinickia symbiotica</name>
    <dbReference type="NCBI Taxonomy" id="863227"/>
    <lineage>
        <taxon>Bacteria</taxon>
        <taxon>Pseudomonadati</taxon>
        <taxon>Pseudomonadota</taxon>
        <taxon>Betaproteobacteria</taxon>
        <taxon>Burkholderiales</taxon>
        <taxon>Burkholderiaceae</taxon>
        <taxon>Trinickia</taxon>
    </lineage>
</organism>
<reference evidence="2 3" key="1">
    <citation type="submission" date="2018-01" db="EMBL/GenBank/DDBJ databases">
        <title>Whole genome analyses suggest that Burkholderia sensu lato contains two further novel genera in the rhizoxinica-symbiotica group Mycetohabitans gen. nov., and Trinickia gen. nov.: implications for the evolution of diazotrophy and nodulation in the Burkholderiaceae.</title>
        <authorList>
            <person name="Estrada-de los Santos P."/>
            <person name="Palmer M."/>
            <person name="Chavez-Ramirez B."/>
            <person name="Beukes C."/>
            <person name="Steenkamp E.T."/>
            <person name="Hirsch A.M."/>
            <person name="Manyaka P."/>
            <person name="Maluk M."/>
            <person name="Lafos M."/>
            <person name="Crook M."/>
            <person name="Gross E."/>
            <person name="Simon M.F."/>
            <person name="Bueno dos Reis Junior F."/>
            <person name="Poole P.S."/>
            <person name="Venter S.N."/>
            <person name="James E.K."/>
        </authorList>
    </citation>
    <scope>NUCLEOTIDE SEQUENCE [LARGE SCALE GENOMIC DNA]</scope>
    <source>
        <strain evidence="2 3">JPY 581</strain>
    </source>
</reference>
<feature type="signal peptide" evidence="1">
    <location>
        <begin position="1"/>
        <end position="18"/>
    </location>
</feature>
<protein>
    <submittedName>
        <fullName evidence="2">Uncharacterized protein</fullName>
    </submittedName>
</protein>
<comment type="caution">
    <text evidence="2">The sequence shown here is derived from an EMBL/GenBank/DDBJ whole genome shotgun (WGS) entry which is preliminary data.</text>
</comment>
<accession>A0A2N7WZ07</accession>
<dbReference type="AlphaFoldDB" id="A0A2N7WZ07"/>
<evidence type="ECO:0000313" key="2">
    <source>
        <dbReference type="EMBL" id="PMS34465.1"/>
    </source>
</evidence>
<keyword evidence="3" id="KW-1185">Reference proteome</keyword>
<keyword evidence="1" id="KW-0732">Signal</keyword>
<feature type="chain" id="PRO_5014808581" evidence="1">
    <location>
        <begin position="19"/>
        <end position="159"/>
    </location>
</feature>
<sequence length="159" mass="16561">MKCRAFAAAAVVSSSAWAGSAITSPAQVSAAIEQQGAATFLASLSADDIDRLMDKIGSGRSEWVSLAPKLAEGADAGNAEGLGIELAYALPKNPRAVLDVVDPLEGDGHILEVSRVCGIPFIETVPAGYKVKALRAVRSVTDPRLRDVKARCIDALEKS</sequence>
<name>A0A2N7WZ07_9BURK</name>
<dbReference type="STRING" id="863227.GCA_000373005_01442"/>
<dbReference type="Proteomes" id="UP000235777">
    <property type="component" value="Unassembled WGS sequence"/>
</dbReference>
<evidence type="ECO:0000313" key="3">
    <source>
        <dbReference type="Proteomes" id="UP000235777"/>
    </source>
</evidence>
<evidence type="ECO:0000256" key="1">
    <source>
        <dbReference type="SAM" id="SignalP"/>
    </source>
</evidence>
<dbReference type="EMBL" id="PNYC01000016">
    <property type="protein sequence ID" value="PMS34465.1"/>
    <property type="molecule type" value="Genomic_DNA"/>
</dbReference>
<proteinExistence type="predicted"/>
<gene>
    <name evidence="2" type="ORF">C0Z20_22465</name>
</gene>